<reference evidence="1" key="2">
    <citation type="submission" date="2020-09" db="EMBL/GenBank/DDBJ databases">
        <authorList>
            <person name="Sun Q."/>
            <person name="Ohkuma M."/>
        </authorList>
    </citation>
    <scope>NUCLEOTIDE SEQUENCE</scope>
    <source>
        <strain evidence="1">JCM 3086</strain>
    </source>
</reference>
<evidence type="ECO:0000313" key="1">
    <source>
        <dbReference type="EMBL" id="GGJ14072.1"/>
    </source>
</evidence>
<keyword evidence="2" id="KW-1185">Reference proteome</keyword>
<name>A0A917KL88_9ACTN</name>
<comment type="caution">
    <text evidence="1">The sequence shown here is derived from an EMBL/GenBank/DDBJ whole genome shotgun (WGS) entry which is preliminary data.</text>
</comment>
<dbReference type="AlphaFoldDB" id="A0A917KL88"/>
<accession>A0A917KL88</accession>
<sequence length="65" mass="6889">MRTEVSEALDRVVEALAGVSEEEVAAALAAVGVSGRRPASPKQSLRTPLPELAGCSRIRSEVEWV</sequence>
<dbReference type="Proteomes" id="UP000657574">
    <property type="component" value="Unassembled WGS sequence"/>
</dbReference>
<proteinExistence type="predicted"/>
<dbReference type="EMBL" id="BMQA01000006">
    <property type="protein sequence ID" value="GGJ14072.1"/>
    <property type="molecule type" value="Genomic_DNA"/>
</dbReference>
<evidence type="ECO:0000313" key="2">
    <source>
        <dbReference type="Proteomes" id="UP000657574"/>
    </source>
</evidence>
<organism evidence="1 2">
    <name type="scientific">Streptomyces brasiliensis</name>
    <dbReference type="NCBI Taxonomy" id="1954"/>
    <lineage>
        <taxon>Bacteria</taxon>
        <taxon>Bacillati</taxon>
        <taxon>Actinomycetota</taxon>
        <taxon>Actinomycetes</taxon>
        <taxon>Kitasatosporales</taxon>
        <taxon>Streptomycetaceae</taxon>
        <taxon>Streptomyces</taxon>
    </lineage>
</organism>
<reference evidence="1" key="1">
    <citation type="journal article" date="2014" name="Int. J. Syst. Evol. Microbiol.">
        <title>Complete genome sequence of Corynebacterium casei LMG S-19264T (=DSM 44701T), isolated from a smear-ripened cheese.</title>
        <authorList>
            <consortium name="US DOE Joint Genome Institute (JGI-PGF)"/>
            <person name="Walter F."/>
            <person name="Albersmeier A."/>
            <person name="Kalinowski J."/>
            <person name="Ruckert C."/>
        </authorList>
    </citation>
    <scope>NUCLEOTIDE SEQUENCE</scope>
    <source>
        <strain evidence="1">JCM 3086</strain>
    </source>
</reference>
<gene>
    <name evidence="1" type="ORF">GCM10010121_025830</name>
</gene>
<protein>
    <submittedName>
        <fullName evidence="1">Uncharacterized protein</fullName>
    </submittedName>
</protein>